<dbReference type="EMBL" id="MPUH01000759">
    <property type="protein sequence ID" value="OMJ74327.1"/>
    <property type="molecule type" value="Genomic_DNA"/>
</dbReference>
<evidence type="ECO:0000256" key="1">
    <source>
        <dbReference type="SAM" id="MobiDB-lite"/>
    </source>
</evidence>
<dbReference type="Gene3D" id="1.10.260.100">
    <property type="match status" value="1"/>
</dbReference>
<reference evidence="2 3" key="1">
    <citation type="submission" date="2016-11" db="EMBL/GenBank/DDBJ databases">
        <title>The macronuclear genome of Stentor coeruleus: a giant cell with tiny introns.</title>
        <authorList>
            <person name="Slabodnick M."/>
            <person name="Ruby J.G."/>
            <person name="Reiff S.B."/>
            <person name="Swart E.C."/>
            <person name="Gosai S."/>
            <person name="Prabakaran S."/>
            <person name="Witkowska E."/>
            <person name="Larue G.E."/>
            <person name="Fisher S."/>
            <person name="Freeman R.M."/>
            <person name="Gunawardena J."/>
            <person name="Chu W."/>
            <person name="Stover N.A."/>
            <person name="Gregory B.D."/>
            <person name="Nowacki M."/>
            <person name="Derisi J."/>
            <person name="Roy S.W."/>
            <person name="Marshall W.F."/>
            <person name="Sood P."/>
        </authorList>
    </citation>
    <scope>NUCLEOTIDE SEQUENCE [LARGE SCALE GENOMIC DNA]</scope>
    <source>
        <strain evidence="2">WM001</strain>
    </source>
</reference>
<evidence type="ECO:0000313" key="2">
    <source>
        <dbReference type="EMBL" id="OMJ74327.1"/>
    </source>
</evidence>
<protein>
    <recommendedName>
        <fullName evidence="4">STI1/HOP DP domain-containing protein</fullName>
    </recommendedName>
</protein>
<evidence type="ECO:0008006" key="4">
    <source>
        <dbReference type="Google" id="ProtNLM"/>
    </source>
</evidence>
<dbReference type="AlphaFoldDB" id="A0A1R2BC31"/>
<gene>
    <name evidence="2" type="ORF">SteCoe_26776</name>
</gene>
<comment type="caution">
    <text evidence="2">The sequence shown here is derived from an EMBL/GenBank/DDBJ whole genome shotgun (WGS) entry which is preliminary data.</text>
</comment>
<evidence type="ECO:0000313" key="3">
    <source>
        <dbReference type="Proteomes" id="UP000187209"/>
    </source>
</evidence>
<sequence length="213" mass="24407">MSDDEPPPLEDMSSYLAAKGIEIPIKSKPLEEVKKLPEPIQKAPEKSVFAPGIKKGFFNQGPKQPRKKPEPKEEIITIKPQQKKENPLVLKEVQQAMQYTNENTNEWLTPELLQRLVEHPFLAKGLSDQRLMKAVDELQKDPSLATTKYKYDQEVQVFFTEFSKIMADHFGRIAETKEKSYQDDPEVKAILQDPEVGRVLKALQKGKPLDFHV</sequence>
<dbReference type="OrthoDB" id="71407at2759"/>
<organism evidence="2 3">
    <name type="scientific">Stentor coeruleus</name>
    <dbReference type="NCBI Taxonomy" id="5963"/>
    <lineage>
        <taxon>Eukaryota</taxon>
        <taxon>Sar</taxon>
        <taxon>Alveolata</taxon>
        <taxon>Ciliophora</taxon>
        <taxon>Postciliodesmatophora</taxon>
        <taxon>Heterotrichea</taxon>
        <taxon>Heterotrichida</taxon>
        <taxon>Stentoridae</taxon>
        <taxon>Stentor</taxon>
    </lineage>
</organism>
<name>A0A1R2BC31_9CILI</name>
<proteinExistence type="predicted"/>
<feature type="region of interest" description="Disordered" evidence="1">
    <location>
        <begin position="51"/>
        <end position="74"/>
    </location>
</feature>
<dbReference type="Proteomes" id="UP000187209">
    <property type="component" value="Unassembled WGS sequence"/>
</dbReference>
<keyword evidence="3" id="KW-1185">Reference proteome</keyword>
<accession>A0A1R2BC31</accession>